<protein>
    <recommendedName>
        <fullName evidence="2">YCII-related domain-containing protein</fullName>
    </recommendedName>
</protein>
<dbReference type="InterPro" id="IPR011008">
    <property type="entry name" value="Dimeric_a/b-barrel"/>
</dbReference>
<gene>
    <name evidence="3" type="ORF">SAMN04244570_2002</name>
</gene>
<feature type="domain" description="YCII-related" evidence="2">
    <location>
        <begin position="14"/>
        <end position="83"/>
    </location>
</feature>
<dbReference type="SUPFAM" id="SSF54909">
    <property type="entry name" value="Dimeric alpha+beta barrel"/>
    <property type="match status" value="1"/>
</dbReference>
<evidence type="ECO:0000259" key="2">
    <source>
        <dbReference type="Pfam" id="PF03795"/>
    </source>
</evidence>
<accession>A0A1T4Y8I1</accession>
<dbReference type="PANTHER" id="PTHR37828">
    <property type="entry name" value="GSR2449 PROTEIN"/>
    <property type="match status" value="1"/>
</dbReference>
<reference evidence="4" key="1">
    <citation type="submission" date="2017-02" db="EMBL/GenBank/DDBJ databases">
        <authorList>
            <person name="Varghese N."/>
            <person name="Submissions S."/>
        </authorList>
    </citation>
    <scope>NUCLEOTIDE SEQUENCE [LARGE SCALE GENOMIC DNA]</scope>
    <source>
        <strain evidence="4">DSM 23966</strain>
    </source>
</reference>
<dbReference type="AlphaFoldDB" id="A0A1T4Y8I1"/>
<name>A0A1T4Y8I1_9BACL</name>
<organism evidence="3 4">
    <name type="scientific">Sporosarcina newyorkensis</name>
    <dbReference type="NCBI Taxonomy" id="759851"/>
    <lineage>
        <taxon>Bacteria</taxon>
        <taxon>Bacillati</taxon>
        <taxon>Bacillota</taxon>
        <taxon>Bacilli</taxon>
        <taxon>Bacillales</taxon>
        <taxon>Caryophanaceae</taxon>
        <taxon>Sporosarcina</taxon>
    </lineage>
</organism>
<dbReference type="EMBL" id="FUYJ01000003">
    <property type="protein sequence ID" value="SKA98099.1"/>
    <property type="molecule type" value="Genomic_DNA"/>
</dbReference>
<dbReference type="InterPro" id="IPR005545">
    <property type="entry name" value="YCII"/>
</dbReference>
<dbReference type="Proteomes" id="UP000190042">
    <property type="component" value="Unassembled WGS sequence"/>
</dbReference>
<dbReference type="RefSeq" id="WP_009766379.1">
    <property type="nucleotide sequence ID" value="NZ_FUYJ01000003.1"/>
</dbReference>
<keyword evidence="4" id="KW-1185">Reference proteome</keyword>
<evidence type="ECO:0000313" key="4">
    <source>
        <dbReference type="Proteomes" id="UP000190042"/>
    </source>
</evidence>
<comment type="similarity">
    <text evidence="1">Belongs to the YciI family.</text>
</comment>
<evidence type="ECO:0000256" key="1">
    <source>
        <dbReference type="ARBA" id="ARBA00007689"/>
    </source>
</evidence>
<dbReference type="Pfam" id="PF03795">
    <property type="entry name" value="YCII"/>
    <property type="match status" value="1"/>
</dbReference>
<dbReference type="PANTHER" id="PTHR37828:SF1">
    <property type="entry name" value="YCII-RELATED DOMAIN-CONTAINING PROTEIN"/>
    <property type="match status" value="1"/>
</dbReference>
<evidence type="ECO:0000313" key="3">
    <source>
        <dbReference type="EMBL" id="SKA98099.1"/>
    </source>
</evidence>
<proteinExistence type="inferred from homology"/>
<sequence>MAYYAAFLHMIQPEKNEEVRPRHIKYLDELDEQGKIFARGPFADQSGGLVIYQANSYEEALKLAEADPHVVEKVRRLELKEWKPIISEVLK</sequence>
<dbReference type="Gene3D" id="3.30.70.1060">
    <property type="entry name" value="Dimeric alpha+beta barrel"/>
    <property type="match status" value="1"/>
</dbReference>